<reference evidence="1" key="1">
    <citation type="submission" date="2014-11" db="EMBL/GenBank/DDBJ databases">
        <authorList>
            <person name="Amaro Gonzalez C."/>
        </authorList>
    </citation>
    <scope>NUCLEOTIDE SEQUENCE</scope>
</reference>
<reference evidence="1" key="2">
    <citation type="journal article" date="2015" name="Fish Shellfish Immunol.">
        <title>Early steps in the European eel (Anguilla anguilla)-Vibrio vulnificus interaction in the gills: Role of the RtxA13 toxin.</title>
        <authorList>
            <person name="Callol A."/>
            <person name="Pajuelo D."/>
            <person name="Ebbesson L."/>
            <person name="Teles M."/>
            <person name="MacKenzie S."/>
            <person name="Amaro C."/>
        </authorList>
    </citation>
    <scope>NUCLEOTIDE SEQUENCE</scope>
</reference>
<dbReference type="EMBL" id="GBXM01071191">
    <property type="protein sequence ID" value="JAH37386.1"/>
    <property type="molecule type" value="Transcribed_RNA"/>
</dbReference>
<accession>A0A0E9S806</accession>
<organism evidence="1">
    <name type="scientific">Anguilla anguilla</name>
    <name type="common">European freshwater eel</name>
    <name type="synonym">Muraena anguilla</name>
    <dbReference type="NCBI Taxonomy" id="7936"/>
    <lineage>
        <taxon>Eukaryota</taxon>
        <taxon>Metazoa</taxon>
        <taxon>Chordata</taxon>
        <taxon>Craniata</taxon>
        <taxon>Vertebrata</taxon>
        <taxon>Euteleostomi</taxon>
        <taxon>Actinopterygii</taxon>
        <taxon>Neopterygii</taxon>
        <taxon>Teleostei</taxon>
        <taxon>Anguilliformes</taxon>
        <taxon>Anguillidae</taxon>
        <taxon>Anguilla</taxon>
    </lineage>
</organism>
<sequence>MQLRVRMSSIFLFIKTFCLCLKLDLTVCFPLCYKNLLRLYNI</sequence>
<name>A0A0E9S806_ANGAN</name>
<dbReference type="AlphaFoldDB" id="A0A0E9S806"/>
<evidence type="ECO:0000313" key="1">
    <source>
        <dbReference type="EMBL" id="JAH37386.1"/>
    </source>
</evidence>
<protein>
    <submittedName>
        <fullName evidence="1">Uncharacterized protein</fullName>
    </submittedName>
</protein>
<proteinExistence type="predicted"/>